<reference evidence="3" key="1">
    <citation type="journal article" date="2015" name="Nat. Plants">
        <title>Genome expansion of Arabis alpina linked with retrotransposition and reduced symmetric DNA methylation.</title>
        <authorList>
            <person name="Willing E.M."/>
            <person name="Rawat V."/>
            <person name="Mandakova T."/>
            <person name="Maumus F."/>
            <person name="James G.V."/>
            <person name="Nordstroem K.J."/>
            <person name="Becker C."/>
            <person name="Warthmann N."/>
            <person name="Chica C."/>
            <person name="Szarzynska B."/>
            <person name="Zytnicki M."/>
            <person name="Albani M.C."/>
            <person name="Kiefer C."/>
            <person name="Bergonzi S."/>
            <person name="Castaings L."/>
            <person name="Mateos J.L."/>
            <person name="Berns M.C."/>
            <person name="Bujdoso N."/>
            <person name="Piofczyk T."/>
            <person name="de Lorenzo L."/>
            <person name="Barrero-Sicilia C."/>
            <person name="Mateos I."/>
            <person name="Piednoel M."/>
            <person name="Hagmann J."/>
            <person name="Chen-Min-Tao R."/>
            <person name="Iglesias-Fernandez R."/>
            <person name="Schuster S.C."/>
            <person name="Alonso-Blanco C."/>
            <person name="Roudier F."/>
            <person name="Carbonero P."/>
            <person name="Paz-Ares J."/>
            <person name="Davis S.J."/>
            <person name="Pecinka A."/>
            <person name="Quesneville H."/>
            <person name="Colot V."/>
            <person name="Lysak M.A."/>
            <person name="Weigel D."/>
            <person name="Coupland G."/>
            <person name="Schneeberger K."/>
        </authorList>
    </citation>
    <scope>NUCLEOTIDE SEQUENCE [LARGE SCALE GENOMIC DNA]</scope>
    <source>
        <strain evidence="3">cv. Pajares</strain>
    </source>
</reference>
<evidence type="ECO:0000313" key="2">
    <source>
        <dbReference type="EMBL" id="KFK41079.1"/>
    </source>
</evidence>
<name>A0A087HG27_ARAAL</name>
<gene>
    <name evidence="2" type="ordered locus">AALP_Aa2g082800</name>
</gene>
<dbReference type="Gramene" id="KFK41079">
    <property type="protein sequence ID" value="KFK41079"/>
    <property type="gene ID" value="AALP_AA2G082800"/>
</dbReference>
<proteinExistence type="predicted"/>
<dbReference type="AlphaFoldDB" id="A0A087HG27"/>
<dbReference type="OrthoDB" id="1114316at2759"/>
<evidence type="ECO:0000256" key="1">
    <source>
        <dbReference type="SAM" id="MobiDB-lite"/>
    </source>
</evidence>
<evidence type="ECO:0000313" key="3">
    <source>
        <dbReference type="Proteomes" id="UP000029120"/>
    </source>
</evidence>
<dbReference type="EMBL" id="CM002870">
    <property type="protein sequence ID" value="KFK41079.1"/>
    <property type="molecule type" value="Genomic_DNA"/>
</dbReference>
<feature type="region of interest" description="Disordered" evidence="1">
    <location>
        <begin position="238"/>
        <end position="262"/>
    </location>
</feature>
<organism evidence="2 3">
    <name type="scientific">Arabis alpina</name>
    <name type="common">Alpine rock-cress</name>
    <dbReference type="NCBI Taxonomy" id="50452"/>
    <lineage>
        <taxon>Eukaryota</taxon>
        <taxon>Viridiplantae</taxon>
        <taxon>Streptophyta</taxon>
        <taxon>Embryophyta</taxon>
        <taxon>Tracheophyta</taxon>
        <taxon>Spermatophyta</taxon>
        <taxon>Magnoliopsida</taxon>
        <taxon>eudicotyledons</taxon>
        <taxon>Gunneridae</taxon>
        <taxon>Pentapetalae</taxon>
        <taxon>rosids</taxon>
        <taxon>malvids</taxon>
        <taxon>Brassicales</taxon>
        <taxon>Brassicaceae</taxon>
        <taxon>Arabideae</taxon>
        <taxon>Arabis</taxon>
    </lineage>
</organism>
<accession>A0A087HG27</accession>
<sequence>MTPIMTKIFESLSTSSTPERNTSLGVDHETPSVNSDLSNFLTEIDASSSRFAPIYANTSEQAGENLEATTPFAGTSDRTGVPHPPAPPLTDLPFREDLNRIRVGNHRWDDLSYNRIHLASDRLDIWNSEYWAIKMRGATPGIHAFTIPSIPIRSKKSRRLSQVSNRSNAEVTTDLSAVVVIQDSEDNTEGVSLPNQEETPAVKGGSQKILYATNTTDMQKADDASARGLVPDELNELKGLGDASRSKGKGKVDPVDKKAQKKGIAAKSKADLKAGRISTFRIGGTCEVLPSEVPVAQSLGVIPPASLLVNSDSAAIPPCPAVQTAINVSQTPLPRAPSLTLLPRLASELSSESSLSKRRRTTEIINSRSRIIGAYEAVVAEKEKLIKSLLACTDVDATQKVLDRQKARAGSWEVSANANRQSVDDYAAQVEVSKGEKQRLENEVKKRDVHVEAASAEIAGFQANLEKSRFIEDRLRKERDEARRRADEIVKAQLCYRRGARMSLEKMVEAEYELPPGLLENYVKEEEEYLAMVESFDPLGDDTLFLTPPLPPADLPRDTASQVPDEISEHWSFLSLQDNQNGDQV</sequence>
<dbReference type="Proteomes" id="UP000029120">
    <property type="component" value="Chromosome 2"/>
</dbReference>
<protein>
    <submittedName>
        <fullName evidence="2">Uncharacterized protein</fullName>
    </submittedName>
</protein>
<feature type="region of interest" description="Disordered" evidence="1">
    <location>
        <begin position="59"/>
        <end position="93"/>
    </location>
</feature>
<keyword evidence="3" id="KW-1185">Reference proteome</keyword>